<feature type="region of interest" description="Disordered" evidence="1">
    <location>
        <begin position="47"/>
        <end position="75"/>
    </location>
</feature>
<gene>
    <name evidence="2" type="ordered locus">VIT_07s0141g00560</name>
</gene>
<organism evidence="2 3">
    <name type="scientific">Vitis vinifera</name>
    <name type="common">Grape</name>
    <dbReference type="NCBI Taxonomy" id="29760"/>
    <lineage>
        <taxon>Eukaryota</taxon>
        <taxon>Viridiplantae</taxon>
        <taxon>Streptophyta</taxon>
        <taxon>Embryophyta</taxon>
        <taxon>Tracheophyta</taxon>
        <taxon>Spermatophyta</taxon>
        <taxon>Magnoliopsida</taxon>
        <taxon>eudicotyledons</taxon>
        <taxon>Gunneridae</taxon>
        <taxon>Pentapetalae</taxon>
        <taxon>rosids</taxon>
        <taxon>Vitales</taxon>
        <taxon>Vitaceae</taxon>
        <taxon>Viteae</taxon>
        <taxon>Vitis</taxon>
    </lineage>
</organism>
<reference evidence="3" key="1">
    <citation type="journal article" date="2007" name="Nature">
        <title>The grapevine genome sequence suggests ancestral hexaploidization in major angiosperm phyla.</title>
        <authorList>
            <consortium name="The French-Italian Public Consortium for Grapevine Genome Characterization."/>
            <person name="Jaillon O."/>
            <person name="Aury J.-M."/>
            <person name="Noel B."/>
            <person name="Policriti A."/>
            <person name="Clepet C."/>
            <person name="Casagrande A."/>
            <person name="Choisne N."/>
            <person name="Aubourg S."/>
            <person name="Vitulo N."/>
            <person name="Jubin C."/>
            <person name="Vezzi A."/>
            <person name="Legeai F."/>
            <person name="Hugueney P."/>
            <person name="Dasilva C."/>
            <person name="Horner D."/>
            <person name="Mica E."/>
            <person name="Jublot D."/>
            <person name="Poulain J."/>
            <person name="Bruyere C."/>
            <person name="Billault A."/>
            <person name="Segurens B."/>
            <person name="Gouyvenoux M."/>
            <person name="Ugarte E."/>
            <person name="Cattonaro F."/>
            <person name="Anthouard V."/>
            <person name="Vico V."/>
            <person name="Del Fabbro C."/>
            <person name="Alaux M."/>
            <person name="Di Gaspero G."/>
            <person name="Dumas V."/>
            <person name="Felice N."/>
            <person name="Paillard S."/>
            <person name="Juman I."/>
            <person name="Moroldo M."/>
            <person name="Scalabrin S."/>
            <person name="Canaguier A."/>
            <person name="Le Clainche I."/>
            <person name="Malacrida G."/>
            <person name="Durand E."/>
            <person name="Pesole G."/>
            <person name="Laucou V."/>
            <person name="Chatelet P."/>
            <person name="Merdinoglu D."/>
            <person name="Delledonne M."/>
            <person name="Pezzotti M."/>
            <person name="Lecharny A."/>
            <person name="Scarpelli C."/>
            <person name="Artiguenave F."/>
            <person name="Pe M.E."/>
            <person name="Valle G."/>
            <person name="Morgante M."/>
            <person name="Caboche M."/>
            <person name="Adam-Blondon A.-F."/>
            <person name="Weissenbach J."/>
            <person name="Quetier F."/>
            <person name="Wincker P."/>
        </authorList>
    </citation>
    <scope>NUCLEOTIDE SEQUENCE [LARGE SCALE GENOMIC DNA]</scope>
    <source>
        <strain evidence="3">cv. Pinot noir / PN40024</strain>
    </source>
</reference>
<dbReference type="PaxDb" id="29760-VIT_07s0141g00560.t01"/>
<dbReference type="Proteomes" id="UP000009183">
    <property type="component" value="Chromosome 7"/>
</dbReference>
<name>F6GXM2_VITVI</name>
<dbReference type="HOGENOM" id="CLU_2676146_0_0_1"/>
<dbReference type="OrthoDB" id="10456391at2759"/>
<dbReference type="AlphaFoldDB" id="F6GXM2"/>
<sequence length="75" mass="7989">MKTFNKVIIWAFISASLWLILTTAVAGGARINTSLKVADLMMKGPVPPSAESSCTRIGGGNRDDPCPRSPPSLHH</sequence>
<evidence type="ECO:0000313" key="2">
    <source>
        <dbReference type="EMBL" id="CCB44708.1"/>
    </source>
</evidence>
<dbReference type="InParanoid" id="F6GXM2"/>
<proteinExistence type="predicted"/>
<accession>F6GXM2</accession>
<protein>
    <submittedName>
        <fullName evidence="2">Uncharacterized protein</fullName>
    </submittedName>
</protein>
<evidence type="ECO:0000256" key="1">
    <source>
        <dbReference type="SAM" id="MobiDB-lite"/>
    </source>
</evidence>
<evidence type="ECO:0000313" key="3">
    <source>
        <dbReference type="Proteomes" id="UP000009183"/>
    </source>
</evidence>
<keyword evidence="3" id="KW-1185">Reference proteome</keyword>
<dbReference type="EMBL" id="FN594965">
    <property type="protein sequence ID" value="CCB44708.1"/>
    <property type="molecule type" value="Genomic_DNA"/>
</dbReference>